<name>A0AAP9S6A6_9FIRM</name>
<evidence type="ECO:0000313" key="2">
    <source>
        <dbReference type="EMBL" id="QIX89231.1"/>
    </source>
</evidence>
<accession>A0AAP9S6A6</accession>
<dbReference type="Proteomes" id="UP000501069">
    <property type="component" value="Chromosome"/>
</dbReference>
<dbReference type="EMBL" id="CP050964">
    <property type="protein sequence ID" value="QIX89231.1"/>
    <property type="molecule type" value="Genomic_DNA"/>
</dbReference>
<dbReference type="InterPro" id="IPR041657">
    <property type="entry name" value="HTH_17"/>
</dbReference>
<evidence type="ECO:0000259" key="1">
    <source>
        <dbReference type="Pfam" id="PF12728"/>
    </source>
</evidence>
<dbReference type="RefSeq" id="WP_002588691.1">
    <property type="nucleotide sequence ID" value="NZ_CABKQO010000001.1"/>
</dbReference>
<gene>
    <name evidence="2" type="ORF">FOC47_00705</name>
</gene>
<dbReference type="AlphaFoldDB" id="A0AAP9S6A6"/>
<sequence>MNVDKYLKVKDIQKILDCSEKKAYAIIKKKSFPKIKIGKQYYIPIDAFKKWENTYIYKEFKI</sequence>
<dbReference type="GeneID" id="57959669"/>
<evidence type="ECO:0000313" key="3">
    <source>
        <dbReference type="Proteomes" id="UP000501069"/>
    </source>
</evidence>
<reference evidence="2 3" key="1">
    <citation type="submission" date="2019-11" db="EMBL/GenBank/DDBJ databases">
        <title>FDA dAtabase for Regulatory Grade micrObial Sequences (FDA-ARGOS): Supporting development and validation of Infectious Disease Dx tests.</title>
        <authorList>
            <person name="Turner S."/>
            <person name="Byrd R."/>
            <person name="Tallon L."/>
            <person name="Sadzewicz L."/>
            <person name="Vavikolanu K."/>
            <person name="Mehta A."/>
            <person name="Aluvathingal J."/>
            <person name="Nadendla S."/>
            <person name="Myers T."/>
            <person name="Yan Y."/>
            <person name="Sichtig H."/>
        </authorList>
    </citation>
    <scope>NUCLEOTIDE SEQUENCE [LARGE SCALE GENOMIC DNA]</scope>
    <source>
        <strain evidence="2 3">FDAARGOS_739</strain>
    </source>
</reference>
<dbReference type="Pfam" id="PF12728">
    <property type="entry name" value="HTH_17"/>
    <property type="match status" value="1"/>
</dbReference>
<protein>
    <submittedName>
        <fullName evidence="2">Helix-turn-helix domain-containing protein</fullName>
    </submittedName>
</protein>
<organism evidence="2 3">
    <name type="scientific">Enterocloster clostridioformis</name>
    <dbReference type="NCBI Taxonomy" id="1531"/>
    <lineage>
        <taxon>Bacteria</taxon>
        <taxon>Bacillati</taxon>
        <taxon>Bacillota</taxon>
        <taxon>Clostridia</taxon>
        <taxon>Lachnospirales</taxon>
        <taxon>Lachnospiraceae</taxon>
        <taxon>Enterocloster</taxon>
    </lineage>
</organism>
<feature type="domain" description="Helix-turn-helix" evidence="1">
    <location>
        <begin position="6"/>
        <end position="51"/>
    </location>
</feature>
<proteinExistence type="predicted"/>